<feature type="region of interest" description="Disordered" evidence="3">
    <location>
        <begin position="1"/>
        <end position="24"/>
    </location>
</feature>
<keyword evidence="5" id="KW-1185">Reference proteome</keyword>
<dbReference type="PANTHER" id="PTHR45935:SF14">
    <property type="entry name" value="SCAN BOX DOMAIN-CONTAINING PROTEIN"/>
    <property type="match status" value="1"/>
</dbReference>
<dbReference type="GeneID" id="103113105"/>
<dbReference type="eggNOG" id="KOG1721">
    <property type="taxonomic scope" value="Eukaryota"/>
</dbReference>
<evidence type="ECO:0000313" key="5">
    <source>
        <dbReference type="Proteomes" id="UP001652624"/>
    </source>
</evidence>
<evidence type="ECO:0000313" key="7">
    <source>
        <dbReference type="RefSeq" id="XP_016043402.1"/>
    </source>
</evidence>
<dbReference type="SUPFAM" id="SSF47353">
    <property type="entry name" value="Retrovirus capsid dimerization domain-like"/>
    <property type="match status" value="1"/>
</dbReference>
<evidence type="ECO:0000256" key="3">
    <source>
        <dbReference type="SAM" id="MobiDB-lite"/>
    </source>
</evidence>
<dbReference type="RefSeq" id="XP_007522666.1">
    <property type="nucleotide sequence ID" value="XM_007522604.2"/>
</dbReference>
<dbReference type="PROSITE" id="PS50804">
    <property type="entry name" value="SCAN_BOX"/>
    <property type="match status" value="1"/>
</dbReference>
<proteinExistence type="predicted"/>
<dbReference type="SMART" id="SM00431">
    <property type="entry name" value="SCAN"/>
    <property type="match status" value="1"/>
</dbReference>
<reference evidence="6 7" key="1">
    <citation type="submission" date="2025-04" db="UniProtKB">
        <authorList>
            <consortium name="RefSeq"/>
        </authorList>
    </citation>
    <scope>IDENTIFICATION</scope>
</reference>
<dbReference type="PANTHER" id="PTHR45935">
    <property type="entry name" value="PROTEIN ZBED8-RELATED"/>
    <property type="match status" value="1"/>
</dbReference>
<dbReference type="GO" id="GO:0005634">
    <property type="term" value="C:nucleus"/>
    <property type="evidence" value="ECO:0007669"/>
    <property type="project" value="UniProtKB-SubCell"/>
</dbReference>
<name>A0A1S2ZPR7_ERIEU</name>
<evidence type="ECO:0000256" key="2">
    <source>
        <dbReference type="PROSITE-ProRule" id="PRU00187"/>
    </source>
</evidence>
<dbReference type="AlphaFoldDB" id="A0A1S2ZPR7"/>
<keyword evidence="1 2" id="KW-0539">Nucleus</keyword>
<dbReference type="InterPro" id="IPR038269">
    <property type="entry name" value="SCAN_sf"/>
</dbReference>
<dbReference type="RefSeq" id="XP_016043402.1">
    <property type="nucleotide sequence ID" value="XM_016187916.1"/>
</dbReference>
<gene>
    <name evidence="6 7" type="primary">LOC103113105</name>
</gene>
<dbReference type="Gene3D" id="1.10.4020.10">
    <property type="entry name" value="DNA breaking-rejoining enzymes"/>
    <property type="match status" value="1"/>
</dbReference>
<dbReference type="InterPro" id="IPR050916">
    <property type="entry name" value="SCAN-C2H2_zinc_finger"/>
</dbReference>
<feature type="domain" description="SCAN box" evidence="4">
    <location>
        <begin position="77"/>
        <end position="142"/>
    </location>
</feature>
<evidence type="ECO:0000313" key="6">
    <source>
        <dbReference type="RefSeq" id="XP_007522666.1"/>
    </source>
</evidence>
<sequence length="148" mass="17108">MKTEGYPETQRNRSIRNCRVRSPPNEMIAEQPEVIPIASQVQVPQKPSGIPPESLCDSIEDLNSIPKRNPPSPATFRQKFRKFRYEDAAGPWDVLRHLQDLAEQWLRPDVHTKEQIVEMLVQEQFQAVLPEELRDLAQRFQPGVRITG</sequence>
<dbReference type="Pfam" id="PF02023">
    <property type="entry name" value="SCAN"/>
    <property type="match status" value="1"/>
</dbReference>
<dbReference type="Proteomes" id="UP001652624">
    <property type="component" value="Chromosome 13"/>
</dbReference>
<evidence type="ECO:0000256" key="1">
    <source>
        <dbReference type="ARBA" id="ARBA00023242"/>
    </source>
</evidence>
<dbReference type="OrthoDB" id="9666424at2759"/>
<feature type="region of interest" description="Disordered" evidence="3">
    <location>
        <begin position="41"/>
        <end position="74"/>
    </location>
</feature>
<organism evidence="5 6">
    <name type="scientific">Erinaceus europaeus</name>
    <name type="common">Western European hedgehog</name>
    <dbReference type="NCBI Taxonomy" id="9365"/>
    <lineage>
        <taxon>Eukaryota</taxon>
        <taxon>Metazoa</taxon>
        <taxon>Chordata</taxon>
        <taxon>Craniata</taxon>
        <taxon>Vertebrata</taxon>
        <taxon>Euteleostomi</taxon>
        <taxon>Mammalia</taxon>
        <taxon>Eutheria</taxon>
        <taxon>Laurasiatheria</taxon>
        <taxon>Eulipotyphla</taxon>
        <taxon>Erinaceidae</taxon>
        <taxon>Erinaceinae</taxon>
        <taxon>Erinaceus</taxon>
    </lineage>
</organism>
<accession>A0A1S2ZPR7</accession>
<evidence type="ECO:0000259" key="4">
    <source>
        <dbReference type="PROSITE" id="PS50804"/>
    </source>
</evidence>
<dbReference type="InterPro" id="IPR003309">
    <property type="entry name" value="SCAN_dom"/>
</dbReference>
<comment type="subcellular location">
    <subcellularLocation>
        <location evidence="2">Nucleus</location>
    </subcellularLocation>
</comment>
<protein>
    <submittedName>
        <fullName evidence="6 7">SCAN domain-containing protein 1-like</fullName>
    </submittedName>
</protein>